<dbReference type="InterPro" id="IPR047596">
    <property type="entry name" value="OMPdecase_bac"/>
</dbReference>
<dbReference type="PROSITE" id="PS00156">
    <property type="entry name" value="OMPDECASE"/>
    <property type="match status" value="1"/>
</dbReference>
<dbReference type="SUPFAM" id="SSF51366">
    <property type="entry name" value="Ribulose-phoshate binding barrel"/>
    <property type="match status" value="1"/>
</dbReference>
<reference evidence="14 15" key="1">
    <citation type="submission" date="2018-07" db="EMBL/GenBank/DDBJ databases">
        <title>Genome sequences of six Lactobacillus spp. isolated from bumble bee guts.</title>
        <authorList>
            <person name="Motta E.V.S."/>
            <person name="Moran N.A."/>
        </authorList>
    </citation>
    <scope>NUCLEOTIDE SEQUENCE [LARGE SCALE GENOMIC DNA]</scope>
    <source>
        <strain evidence="14 15">BI-1.1</strain>
    </source>
</reference>
<dbReference type="PANTHER" id="PTHR32119">
    <property type="entry name" value="OROTIDINE 5'-PHOSPHATE DECARBOXYLASE"/>
    <property type="match status" value="1"/>
</dbReference>
<dbReference type="NCBIfam" id="NF001273">
    <property type="entry name" value="PRK00230.1"/>
    <property type="match status" value="1"/>
</dbReference>
<evidence type="ECO:0000256" key="4">
    <source>
        <dbReference type="ARBA" id="ARBA00022793"/>
    </source>
</evidence>
<dbReference type="UniPathway" id="UPA00070">
    <property type="reaction ID" value="UER00120"/>
</dbReference>
<comment type="pathway">
    <text evidence="2 9 12">Pyrimidine metabolism; UMP biosynthesis via de novo pathway; UMP from orotate: step 2/2.</text>
</comment>
<accession>A0A3R6ZET9</accession>
<evidence type="ECO:0000313" key="14">
    <source>
        <dbReference type="EMBL" id="RHW52343.1"/>
    </source>
</evidence>
<dbReference type="EMBL" id="QOCR01000001">
    <property type="protein sequence ID" value="RHW52343.1"/>
    <property type="molecule type" value="Genomic_DNA"/>
</dbReference>
<comment type="subunit">
    <text evidence="3 9">Homodimer.</text>
</comment>
<evidence type="ECO:0000256" key="11">
    <source>
        <dbReference type="PIRSR" id="PIRSR614732-2"/>
    </source>
</evidence>
<dbReference type="GO" id="GO:0005829">
    <property type="term" value="C:cytosol"/>
    <property type="evidence" value="ECO:0007669"/>
    <property type="project" value="TreeGrafter"/>
</dbReference>
<gene>
    <name evidence="9" type="primary">pyrF</name>
    <name evidence="14" type="ORF">DS831_03185</name>
</gene>
<dbReference type="GO" id="GO:0006207">
    <property type="term" value="P:'de novo' pyrimidine nucleobase biosynthetic process"/>
    <property type="evidence" value="ECO:0007669"/>
    <property type="project" value="InterPro"/>
</dbReference>
<feature type="domain" description="Orotidine 5'-phosphate decarboxylase" evidence="13">
    <location>
        <begin position="3"/>
        <end position="230"/>
    </location>
</feature>
<evidence type="ECO:0000256" key="7">
    <source>
        <dbReference type="ARBA" id="ARBA00049157"/>
    </source>
</evidence>
<comment type="function">
    <text evidence="1 9">Catalyzes the decarboxylation of orotidine 5'-monophosphate (OMP) to uridine 5'-monophosphate (UMP).</text>
</comment>
<feature type="binding site" evidence="9 11">
    <location>
        <position position="32"/>
    </location>
    <ligand>
        <name>substrate</name>
    </ligand>
</feature>
<evidence type="ECO:0000256" key="3">
    <source>
        <dbReference type="ARBA" id="ARBA00011738"/>
    </source>
</evidence>
<comment type="caution">
    <text evidence="14">The sequence shown here is derived from an EMBL/GenBank/DDBJ whole genome shotgun (WGS) entry which is preliminary data.</text>
</comment>
<organism evidence="14 15">
    <name type="scientific">Bombilactobacillus bombi</name>
    <dbReference type="NCBI Taxonomy" id="1303590"/>
    <lineage>
        <taxon>Bacteria</taxon>
        <taxon>Bacillati</taxon>
        <taxon>Bacillota</taxon>
        <taxon>Bacilli</taxon>
        <taxon>Lactobacillales</taxon>
        <taxon>Lactobacillaceae</taxon>
        <taxon>Bombilactobacillus</taxon>
    </lineage>
</organism>
<feature type="binding site" evidence="9 11">
    <location>
        <position position="215"/>
    </location>
    <ligand>
        <name>substrate</name>
    </ligand>
</feature>
<evidence type="ECO:0000256" key="10">
    <source>
        <dbReference type="PIRSR" id="PIRSR614732-1"/>
    </source>
</evidence>
<dbReference type="Gene3D" id="3.20.20.70">
    <property type="entry name" value="Aldolase class I"/>
    <property type="match status" value="1"/>
</dbReference>
<dbReference type="RefSeq" id="WP_118900288.1">
    <property type="nucleotide sequence ID" value="NZ_QOCR01000001.1"/>
</dbReference>
<dbReference type="GO" id="GO:0004590">
    <property type="term" value="F:orotidine-5'-phosphate decarboxylase activity"/>
    <property type="evidence" value="ECO:0007669"/>
    <property type="project" value="UniProtKB-UniRule"/>
</dbReference>
<feature type="binding site" evidence="9 11">
    <location>
        <position position="123"/>
    </location>
    <ligand>
        <name>substrate</name>
    </ligand>
</feature>
<feature type="binding site" evidence="9 11">
    <location>
        <position position="185"/>
    </location>
    <ligand>
        <name>substrate</name>
    </ligand>
</feature>
<evidence type="ECO:0000256" key="1">
    <source>
        <dbReference type="ARBA" id="ARBA00002356"/>
    </source>
</evidence>
<feature type="binding site" evidence="9">
    <location>
        <begin position="59"/>
        <end position="68"/>
    </location>
    <ligand>
        <name>substrate</name>
    </ligand>
</feature>
<feature type="active site" description="For OMPdecase activity" evidence="10">
    <location>
        <position position="61"/>
    </location>
</feature>
<dbReference type="EC" id="4.1.1.23" evidence="9"/>
<feature type="binding site" evidence="9 11">
    <location>
        <position position="9"/>
    </location>
    <ligand>
        <name>substrate</name>
    </ligand>
</feature>
<keyword evidence="4 9" id="KW-0210">Decarboxylase</keyword>
<feature type="active site" description="For OMPdecase activity" evidence="10">
    <location>
        <position position="59"/>
    </location>
</feature>
<dbReference type="HAMAP" id="MF_01200_B">
    <property type="entry name" value="OMPdecase_type1_B"/>
    <property type="match status" value="1"/>
</dbReference>
<evidence type="ECO:0000256" key="8">
    <source>
        <dbReference type="ARBA" id="ARBA00061012"/>
    </source>
</evidence>
<dbReference type="FunFam" id="3.20.20.70:FF:000015">
    <property type="entry name" value="Orotidine 5'-phosphate decarboxylase"/>
    <property type="match status" value="1"/>
</dbReference>
<comment type="similarity">
    <text evidence="8 9">Belongs to the OMP decarboxylase family. Type 1 subfamily.</text>
</comment>
<evidence type="ECO:0000256" key="9">
    <source>
        <dbReference type="HAMAP-Rule" id="MF_01200"/>
    </source>
</evidence>
<keyword evidence="6 9" id="KW-0456">Lyase</keyword>
<sequence>MGPVFIALDFGTLSEVEHFLDLFAETEQLAVKVGMELYYAQGPQIIERLHQRGVKIFLDLKLYDIPNTVQRAAFQLAQQKIDYLTIHAAGGSQMIQSAKEGLIAGSQTIQTATPKLLAITKLTSFSQAQMQSEQQISVSLPAAVTHLAQLAAANGADGVICSAQENQIIHQATNADFLCINPGIRLANHSDDDQQRIATPQAAKAWGSNGLVIGRPITRANNPVTTYQQILTQWRTN</sequence>
<dbReference type="NCBIfam" id="TIGR01740">
    <property type="entry name" value="pyrF"/>
    <property type="match status" value="1"/>
</dbReference>
<feature type="active site" description="For OMPdecase activity" evidence="10">
    <location>
        <position position="64"/>
    </location>
</feature>
<dbReference type="InterPro" id="IPR011060">
    <property type="entry name" value="RibuloseP-bd_barrel"/>
</dbReference>
<dbReference type="InterPro" id="IPR013785">
    <property type="entry name" value="Aldolase_TIM"/>
</dbReference>
<dbReference type="AlphaFoldDB" id="A0A3R6ZET9"/>
<dbReference type="InterPro" id="IPR018089">
    <property type="entry name" value="OMPdecase_AS"/>
</dbReference>
<dbReference type="PANTHER" id="PTHR32119:SF2">
    <property type="entry name" value="OROTIDINE 5'-PHOSPHATE DECARBOXYLASE"/>
    <property type="match status" value="1"/>
</dbReference>
<evidence type="ECO:0000313" key="15">
    <source>
        <dbReference type="Proteomes" id="UP000284109"/>
    </source>
</evidence>
<keyword evidence="5 9" id="KW-0665">Pyrimidine biosynthesis</keyword>
<name>A0A3R6ZET9_9LACO</name>
<protein>
    <recommendedName>
        <fullName evidence="9">Orotidine 5'-phosphate decarboxylase</fullName>
        <ecNumber evidence="9">4.1.1.23</ecNumber>
    </recommendedName>
    <alternativeName>
        <fullName evidence="9">OMP decarboxylase</fullName>
        <shortName evidence="9">OMPDCase</shortName>
        <shortName evidence="9">OMPdecase</shortName>
    </alternativeName>
</protein>
<dbReference type="InterPro" id="IPR001754">
    <property type="entry name" value="OMPdeCOase_dom"/>
</dbReference>
<dbReference type="Pfam" id="PF00215">
    <property type="entry name" value="OMPdecase"/>
    <property type="match status" value="1"/>
</dbReference>
<keyword evidence="15" id="KW-1185">Reference proteome</keyword>
<feature type="binding site" evidence="9 11">
    <location>
        <position position="194"/>
    </location>
    <ligand>
        <name>substrate</name>
    </ligand>
</feature>
<evidence type="ECO:0000256" key="6">
    <source>
        <dbReference type="ARBA" id="ARBA00023239"/>
    </source>
</evidence>
<proteinExistence type="inferred from homology"/>
<feature type="active site" description="Proton donor" evidence="9">
    <location>
        <position position="61"/>
    </location>
</feature>
<evidence type="ECO:0000256" key="2">
    <source>
        <dbReference type="ARBA" id="ARBA00004861"/>
    </source>
</evidence>
<dbReference type="GO" id="GO:0044205">
    <property type="term" value="P:'de novo' UMP biosynthetic process"/>
    <property type="evidence" value="ECO:0007669"/>
    <property type="project" value="UniProtKB-UniRule"/>
</dbReference>
<evidence type="ECO:0000259" key="13">
    <source>
        <dbReference type="SMART" id="SM00934"/>
    </source>
</evidence>
<dbReference type="CDD" id="cd04725">
    <property type="entry name" value="OMP_decarboxylase_like"/>
    <property type="match status" value="1"/>
</dbReference>
<feature type="binding site" evidence="9 11">
    <location>
        <position position="214"/>
    </location>
    <ligand>
        <name>substrate</name>
    </ligand>
</feature>
<evidence type="ECO:0000256" key="5">
    <source>
        <dbReference type="ARBA" id="ARBA00022975"/>
    </source>
</evidence>
<dbReference type="OrthoDB" id="9806203at2"/>
<comment type="catalytic activity">
    <reaction evidence="7 9 12">
        <text>orotidine 5'-phosphate + H(+) = UMP + CO2</text>
        <dbReference type="Rhea" id="RHEA:11596"/>
        <dbReference type="ChEBI" id="CHEBI:15378"/>
        <dbReference type="ChEBI" id="CHEBI:16526"/>
        <dbReference type="ChEBI" id="CHEBI:57538"/>
        <dbReference type="ChEBI" id="CHEBI:57865"/>
        <dbReference type="EC" id="4.1.1.23"/>
    </reaction>
</comment>
<dbReference type="SMART" id="SM00934">
    <property type="entry name" value="OMPdecase"/>
    <property type="match status" value="1"/>
</dbReference>
<evidence type="ECO:0000256" key="12">
    <source>
        <dbReference type="RuleBase" id="RU000512"/>
    </source>
</evidence>
<dbReference type="InterPro" id="IPR014732">
    <property type="entry name" value="OMPdecase"/>
</dbReference>
<dbReference type="Proteomes" id="UP000284109">
    <property type="component" value="Unassembled WGS sequence"/>
</dbReference>